<dbReference type="Gene3D" id="1.50.40.10">
    <property type="entry name" value="Mitochondrial carrier domain"/>
    <property type="match status" value="1"/>
</dbReference>
<dbReference type="Proteomes" id="UP000479190">
    <property type="component" value="Unassembled WGS sequence"/>
</dbReference>
<comment type="similarity">
    <text evidence="3">Belongs to the mitochondrial carrier (TC 2.A.29) family.</text>
</comment>
<evidence type="ECO:0000313" key="6">
    <source>
        <dbReference type="EMBL" id="CAB0033493.1"/>
    </source>
</evidence>
<accession>A0A6H5IFG6</accession>
<evidence type="ECO:0000256" key="3">
    <source>
        <dbReference type="ARBA" id="ARBA00006375"/>
    </source>
</evidence>
<sequence length="168" mass="19095">MLSCVINIHTYTLFLTGSYNPISALDGDRSVAVQSAARGIRRALTTFSSRIAYYVLWPRRYALYTCFPDPSPARYTYHVYLYSRECLSRSLTLFFNSFTKFSRRGGAHWLASQRAHARQPPLLYGETAPRSIAGMCSKTAVAPLDRIKILLQAHNNHYKHLGTDNTRV</sequence>
<evidence type="ECO:0000313" key="7">
    <source>
        <dbReference type="Proteomes" id="UP000479190"/>
    </source>
</evidence>
<evidence type="ECO:0000256" key="2">
    <source>
        <dbReference type="ARBA" id="ARBA00004325"/>
    </source>
</evidence>
<keyword evidence="7" id="KW-1185">Reference proteome</keyword>
<proteinExistence type="inferred from homology"/>
<feature type="non-terminal residue" evidence="6">
    <location>
        <position position="168"/>
    </location>
</feature>
<dbReference type="InterPro" id="IPR023395">
    <property type="entry name" value="MCP_dom_sf"/>
</dbReference>
<reference evidence="6 7" key="1">
    <citation type="submission" date="2020-02" db="EMBL/GenBank/DDBJ databases">
        <authorList>
            <person name="Ferguson B K."/>
        </authorList>
    </citation>
    <scope>NUCLEOTIDE SEQUENCE [LARGE SCALE GENOMIC DNA]</scope>
</reference>
<keyword evidence="5" id="KW-0472">Membrane</keyword>
<dbReference type="AlphaFoldDB" id="A0A6H5IFG6"/>
<evidence type="ECO:0000256" key="5">
    <source>
        <dbReference type="ARBA" id="ARBA00023136"/>
    </source>
</evidence>
<gene>
    <name evidence="6" type="ORF">TBRA_LOCUS5399</name>
</gene>
<dbReference type="PRINTS" id="PR00928">
    <property type="entry name" value="GRAVESDC"/>
</dbReference>
<comment type="subcellular location">
    <subcellularLocation>
        <location evidence="1">Membrane</location>
        <topology evidence="1">Multi-pass membrane protein</topology>
    </subcellularLocation>
    <subcellularLocation>
        <location evidence="2">Mitochondrion membrane</location>
    </subcellularLocation>
</comment>
<feature type="non-terminal residue" evidence="6">
    <location>
        <position position="1"/>
    </location>
</feature>
<name>A0A6H5IFG6_9HYME</name>
<dbReference type="InterPro" id="IPR002167">
    <property type="entry name" value="GDC-like"/>
</dbReference>
<dbReference type="InterPro" id="IPR018108">
    <property type="entry name" value="MCP_transmembrane"/>
</dbReference>
<organism evidence="6 7">
    <name type="scientific">Trichogramma brassicae</name>
    <dbReference type="NCBI Taxonomy" id="86971"/>
    <lineage>
        <taxon>Eukaryota</taxon>
        <taxon>Metazoa</taxon>
        <taxon>Ecdysozoa</taxon>
        <taxon>Arthropoda</taxon>
        <taxon>Hexapoda</taxon>
        <taxon>Insecta</taxon>
        <taxon>Pterygota</taxon>
        <taxon>Neoptera</taxon>
        <taxon>Endopterygota</taxon>
        <taxon>Hymenoptera</taxon>
        <taxon>Apocrita</taxon>
        <taxon>Proctotrupomorpha</taxon>
        <taxon>Chalcidoidea</taxon>
        <taxon>Trichogrammatidae</taxon>
        <taxon>Trichogramma</taxon>
    </lineage>
</organism>
<keyword evidence="4" id="KW-0812">Transmembrane</keyword>
<dbReference type="GO" id="GO:0005743">
    <property type="term" value="C:mitochondrial inner membrane"/>
    <property type="evidence" value="ECO:0007669"/>
    <property type="project" value="InterPro"/>
</dbReference>
<evidence type="ECO:0000256" key="4">
    <source>
        <dbReference type="ARBA" id="ARBA00022692"/>
    </source>
</evidence>
<dbReference type="SUPFAM" id="SSF103506">
    <property type="entry name" value="Mitochondrial carrier"/>
    <property type="match status" value="1"/>
</dbReference>
<dbReference type="Pfam" id="PF00153">
    <property type="entry name" value="Mito_carr"/>
    <property type="match status" value="1"/>
</dbReference>
<dbReference type="OrthoDB" id="270584at2759"/>
<dbReference type="EMBL" id="CADCXV010000711">
    <property type="protein sequence ID" value="CAB0033493.1"/>
    <property type="molecule type" value="Genomic_DNA"/>
</dbReference>
<protein>
    <submittedName>
        <fullName evidence="6">Uncharacterized protein</fullName>
    </submittedName>
</protein>
<evidence type="ECO:0000256" key="1">
    <source>
        <dbReference type="ARBA" id="ARBA00004141"/>
    </source>
</evidence>